<keyword evidence="1 2" id="KW-0238">DNA-binding</keyword>
<evidence type="ECO:0000313" key="4">
    <source>
        <dbReference type="EMBL" id="HIZ65342.1"/>
    </source>
</evidence>
<dbReference type="Gene3D" id="1.10.357.10">
    <property type="entry name" value="Tetracycline Repressor, domain 2"/>
    <property type="match status" value="1"/>
</dbReference>
<dbReference type="AlphaFoldDB" id="A0A9D2FRF7"/>
<sequence length="189" mass="21906">MYEGKNPIAIQSKQWLAQALTELMYTKKYTTITILDICKKADLSRQTFYNLFQSKEDILRFYLEQAYEKEFHRLQNMSCITMKSILDCFTHVLKNNHQLLKLMVANNLENIITSEIAKCIQLYANKFSVQSPKDTTFVYGVSFLSGALAETIFCWFKQEDSISPEELTSLLLRILSGNYYHIAAPEGKQ</sequence>
<dbReference type="InterPro" id="IPR009057">
    <property type="entry name" value="Homeodomain-like_sf"/>
</dbReference>
<dbReference type="SUPFAM" id="SSF46689">
    <property type="entry name" value="Homeodomain-like"/>
    <property type="match status" value="1"/>
</dbReference>
<dbReference type="GO" id="GO:0003677">
    <property type="term" value="F:DNA binding"/>
    <property type="evidence" value="ECO:0007669"/>
    <property type="project" value="UniProtKB-UniRule"/>
</dbReference>
<accession>A0A9D2FRF7</accession>
<comment type="caution">
    <text evidence="4">The sequence shown here is derived from an EMBL/GenBank/DDBJ whole genome shotgun (WGS) entry which is preliminary data.</text>
</comment>
<evidence type="ECO:0000256" key="2">
    <source>
        <dbReference type="PROSITE-ProRule" id="PRU00335"/>
    </source>
</evidence>
<feature type="DNA-binding region" description="H-T-H motif" evidence="2">
    <location>
        <begin position="33"/>
        <end position="52"/>
    </location>
</feature>
<evidence type="ECO:0000259" key="3">
    <source>
        <dbReference type="PROSITE" id="PS50977"/>
    </source>
</evidence>
<evidence type="ECO:0000256" key="1">
    <source>
        <dbReference type="ARBA" id="ARBA00023125"/>
    </source>
</evidence>
<organism evidence="4 5">
    <name type="scientific">Candidatus Blautia pullicola</name>
    <dbReference type="NCBI Taxonomy" id="2838498"/>
    <lineage>
        <taxon>Bacteria</taxon>
        <taxon>Bacillati</taxon>
        <taxon>Bacillota</taxon>
        <taxon>Clostridia</taxon>
        <taxon>Lachnospirales</taxon>
        <taxon>Lachnospiraceae</taxon>
        <taxon>Blautia</taxon>
    </lineage>
</organism>
<dbReference type="PROSITE" id="PS50977">
    <property type="entry name" value="HTH_TETR_2"/>
    <property type="match status" value="1"/>
</dbReference>
<protein>
    <submittedName>
        <fullName evidence="4">TetR/AcrR family transcriptional regulator</fullName>
    </submittedName>
</protein>
<dbReference type="PANTHER" id="PTHR43479:SF11">
    <property type="entry name" value="ACREF_ENVCD OPERON REPRESSOR-RELATED"/>
    <property type="match status" value="1"/>
</dbReference>
<dbReference type="InterPro" id="IPR039532">
    <property type="entry name" value="TetR_C_Firmicutes"/>
</dbReference>
<dbReference type="Pfam" id="PF00440">
    <property type="entry name" value="TetR_N"/>
    <property type="match status" value="1"/>
</dbReference>
<dbReference type="EMBL" id="DXBG01000129">
    <property type="protein sequence ID" value="HIZ65342.1"/>
    <property type="molecule type" value="Genomic_DNA"/>
</dbReference>
<dbReference type="InterPro" id="IPR001647">
    <property type="entry name" value="HTH_TetR"/>
</dbReference>
<dbReference type="Pfam" id="PF14278">
    <property type="entry name" value="TetR_C_8"/>
    <property type="match status" value="1"/>
</dbReference>
<name>A0A9D2FRF7_9FIRM</name>
<evidence type="ECO:0000313" key="5">
    <source>
        <dbReference type="Proteomes" id="UP000824056"/>
    </source>
</evidence>
<dbReference type="Proteomes" id="UP000824056">
    <property type="component" value="Unassembled WGS sequence"/>
</dbReference>
<reference evidence="4" key="2">
    <citation type="submission" date="2021-04" db="EMBL/GenBank/DDBJ databases">
        <authorList>
            <person name="Gilroy R."/>
        </authorList>
    </citation>
    <scope>NUCLEOTIDE SEQUENCE</scope>
    <source>
        <strain evidence="4">1068</strain>
    </source>
</reference>
<reference evidence="4" key="1">
    <citation type="journal article" date="2021" name="PeerJ">
        <title>Extensive microbial diversity within the chicken gut microbiome revealed by metagenomics and culture.</title>
        <authorList>
            <person name="Gilroy R."/>
            <person name="Ravi A."/>
            <person name="Getino M."/>
            <person name="Pursley I."/>
            <person name="Horton D.L."/>
            <person name="Alikhan N.F."/>
            <person name="Baker D."/>
            <person name="Gharbi K."/>
            <person name="Hall N."/>
            <person name="Watson M."/>
            <person name="Adriaenssens E.M."/>
            <person name="Foster-Nyarko E."/>
            <person name="Jarju S."/>
            <person name="Secka A."/>
            <person name="Antonio M."/>
            <person name="Oren A."/>
            <person name="Chaudhuri R.R."/>
            <person name="La Ragione R."/>
            <person name="Hildebrand F."/>
            <person name="Pallen M.J."/>
        </authorList>
    </citation>
    <scope>NUCLEOTIDE SEQUENCE</scope>
    <source>
        <strain evidence="4">1068</strain>
    </source>
</reference>
<feature type="domain" description="HTH tetR-type" evidence="3">
    <location>
        <begin position="10"/>
        <end position="70"/>
    </location>
</feature>
<gene>
    <name evidence="4" type="ORF">H9809_05485</name>
</gene>
<proteinExistence type="predicted"/>
<dbReference type="PANTHER" id="PTHR43479">
    <property type="entry name" value="ACREF/ENVCD OPERON REPRESSOR-RELATED"/>
    <property type="match status" value="1"/>
</dbReference>
<dbReference type="InterPro" id="IPR050624">
    <property type="entry name" value="HTH-type_Tx_Regulator"/>
</dbReference>